<reference evidence="1 2" key="1">
    <citation type="submission" date="2021-06" db="EMBL/GenBank/DDBJ databases">
        <authorList>
            <person name="Kallberg Y."/>
            <person name="Tangrot J."/>
            <person name="Rosling A."/>
        </authorList>
    </citation>
    <scope>NUCLEOTIDE SEQUENCE [LARGE SCALE GENOMIC DNA]</scope>
    <source>
        <strain evidence="1 2">120-4 pot B 10/14</strain>
    </source>
</reference>
<evidence type="ECO:0000313" key="1">
    <source>
        <dbReference type="EMBL" id="CAG8839624.1"/>
    </source>
</evidence>
<keyword evidence="2" id="KW-1185">Reference proteome</keyword>
<evidence type="ECO:0000313" key="2">
    <source>
        <dbReference type="Proteomes" id="UP000789901"/>
    </source>
</evidence>
<proteinExistence type="predicted"/>
<dbReference type="Proteomes" id="UP000789901">
    <property type="component" value="Unassembled WGS sequence"/>
</dbReference>
<gene>
    <name evidence="1" type="ORF">GMARGA_LOCUS34535</name>
</gene>
<organism evidence="1 2">
    <name type="scientific">Gigaspora margarita</name>
    <dbReference type="NCBI Taxonomy" id="4874"/>
    <lineage>
        <taxon>Eukaryota</taxon>
        <taxon>Fungi</taxon>
        <taxon>Fungi incertae sedis</taxon>
        <taxon>Mucoromycota</taxon>
        <taxon>Glomeromycotina</taxon>
        <taxon>Glomeromycetes</taxon>
        <taxon>Diversisporales</taxon>
        <taxon>Gigasporaceae</taxon>
        <taxon>Gigaspora</taxon>
    </lineage>
</organism>
<feature type="non-terminal residue" evidence="1">
    <location>
        <position position="1"/>
    </location>
</feature>
<protein>
    <submittedName>
        <fullName evidence="1">3887_t:CDS:1</fullName>
    </submittedName>
</protein>
<dbReference type="EMBL" id="CAJVQB010060860">
    <property type="protein sequence ID" value="CAG8839624.1"/>
    <property type="molecule type" value="Genomic_DNA"/>
</dbReference>
<comment type="caution">
    <text evidence="1">The sequence shown here is derived from an EMBL/GenBank/DDBJ whole genome shotgun (WGS) entry which is preliminary data.</text>
</comment>
<sequence length="44" mass="5338">NNFKKTHDLINHLNRKRLCKFNNIKETSDSEYYTADEGPDEYFK</sequence>
<name>A0ABN7WUQ1_GIGMA</name>
<accession>A0ABN7WUQ1</accession>